<reference evidence="1 2" key="1">
    <citation type="submission" date="2016-04" db="EMBL/GenBank/DDBJ databases">
        <title>Draft Genome Sequences of Staphylococcus capitis Strain H36, S. capitis Strain H65, S. cohnii Strain H62, S. hominis Strain H69, Mycobacterium iranicum Strain H39, Plantibacter sp. Strain H53, Pseudomonas oryzihabitans Strain H72, and Microbacterium sp. Strain H83, isolated from residential settings.</title>
        <authorList>
            <person name="Lymperopoulou D."/>
            <person name="Adams R.I."/>
            <person name="Lindow S."/>
            <person name="Coil D.A."/>
            <person name="Jospin G."/>
            <person name="Eisen J.A."/>
        </authorList>
    </citation>
    <scope>NUCLEOTIDE SEQUENCE [LARGE SCALE GENOMIC DNA]</scope>
    <source>
        <strain evidence="1 2">H72</strain>
    </source>
</reference>
<proteinExistence type="predicted"/>
<dbReference type="EMBL" id="LWCR01000012">
    <property type="protein sequence ID" value="OAN29855.1"/>
    <property type="molecule type" value="Genomic_DNA"/>
</dbReference>
<dbReference type="Gene3D" id="1.10.260.40">
    <property type="entry name" value="lambda repressor-like DNA-binding domains"/>
    <property type="match status" value="1"/>
</dbReference>
<dbReference type="Pfam" id="PF01381">
    <property type="entry name" value="HTH_3"/>
    <property type="match status" value="1"/>
</dbReference>
<comment type="caution">
    <text evidence="1">The sequence shown here is derived from an EMBL/GenBank/DDBJ whole genome shotgun (WGS) entry which is preliminary data.</text>
</comment>
<evidence type="ECO:0000313" key="2">
    <source>
        <dbReference type="Proteomes" id="UP000078356"/>
    </source>
</evidence>
<name>A0A178LGJ3_9PSED</name>
<dbReference type="SMART" id="SM00530">
    <property type="entry name" value="HTH_XRE"/>
    <property type="match status" value="1"/>
</dbReference>
<dbReference type="OrthoDB" id="6240846at2"/>
<protein>
    <submittedName>
        <fullName evidence="1">Transcriptional regulator</fullName>
    </submittedName>
</protein>
<dbReference type="SUPFAM" id="SSF47413">
    <property type="entry name" value="lambda repressor-like DNA-binding domains"/>
    <property type="match status" value="1"/>
</dbReference>
<dbReference type="PROSITE" id="PS50943">
    <property type="entry name" value="HTH_CROC1"/>
    <property type="match status" value="1"/>
</dbReference>
<dbReference type="Proteomes" id="UP000078356">
    <property type="component" value="Unassembled WGS sequence"/>
</dbReference>
<dbReference type="GO" id="GO:0003677">
    <property type="term" value="F:DNA binding"/>
    <property type="evidence" value="ECO:0007669"/>
    <property type="project" value="InterPro"/>
</dbReference>
<dbReference type="AlphaFoldDB" id="A0A178LGJ3"/>
<sequence length="91" mass="10403">MSLDDQERRQRTLDDIREGLQTGRLSLGTGIRRLRREITGLTQTDFARMARISLRTLRQLEQDEGNPTLATLQAVFRPFGLGMGVVPLKRH</sequence>
<organism evidence="1 2">
    <name type="scientific">Pseudomonas oryzihabitans</name>
    <dbReference type="NCBI Taxonomy" id="47885"/>
    <lineage>
        <taxon>Bacteria</taxon>
        <taxon>Pseudomonadati</taxon>
        <taxon>Pseudomonadota</taxon>
        <taxon>Gammaproteobacteria</taxon>
        <taxon>Pseudomonadales</taxon>
        <taxon>Pseudomonadaceae</taxon>
        <taxon>Pseudomonas</taxon>
    </lineage>
</organism>
<dbReference type="CDD" id="cd00093">
    <property type="entry name" value="HTH_XRE"/>
    <property type="match status" value="1"/>
</dbReference>
<gene>
    <name evidence="1" type="ORF">A4V15_02635</name>
</gene>
<evidence type="ECO:0000313" key="1">
    <source>
        <dbReference type="EMBL" id="OAN29855.1"/>
    </source>
</evidence>
<dbReference type="InterPro" id="IPR001387">
    <property type="entry name" value="Cro/C1-type_HTH"/>
</dbReference>
<dbReference type="InterPro" id="IPR010982">
    <property type="entry name" value="Lambda_DNA-bd_dom_sf"/>
</dbReference>
<accession>A0A178LGJ3</accession>
<dbReference type="RefSeq" id="WP_064307743.1">
    <property type="nucleotide sequence ID" value="NZ_LWCR01000012.1"/>
</dbReference>